<evidence type="ECO:0000256" key="1">
    <source>
        <dbReference type="ARBA" id="ARBA00004370"/>
    </source>
</evidence>
<comment type="similarity">
    <text evidence="3">Belongs to the 1-acyl-sn-glycerol-3-phosphate acyltransferase family.</text>
</comment>
<dbReference type="InterPro" id="IPR045252">
    <property type="entry name" value="LPCAT1-like"/>
</dbReference>
<dbReference type="Pfam" id="PF13833">
    <property type="entry name" value="EF-hand_8"/>
    <property type="match status" value="1"/>
</dbReference>
<proteinExistence type="inferred from homology"/>
<dbReference type="CDD" id="cd07991">
    <property type="entry name" value="LPLAT_LPCAT1-like"/>
    <property type="match status" value="1"/>
</dbReference>
<dbReference type="GO" id="GO:0005509">
    <property type="term" value="F:calcium ion binding"/>
    <property type="evidence" value="ECO:0007669"/>
    <property type="project" value="InterPro"/>
</dbReference>
<dbReference type="GO" id="GO:0016020">
    <property type="term" value="C:membrane"/>
    <property type="evidence" value="ECO:0007669"/>
    <property type="project" value="UniProtKB-SubCell"/>
</dbReference>
<feature type="domain" description="EF-hand" evidence="15">
    <location>
        <begin position="366"/>
        <end position="401"/>
    </location>
</feature>
<dbReference type="UniPathway" id="UPA00085"/>
<dbReference type="Pfam" id="PF13499">
    <property type="entry name" value="EF-hand_7"/>
    <property type="match status" value="1"/>
</dbReference>
<dbReference type="Pfam" id="PF13202">
    <property type="entry name" value="EF-hand_5"/>
    <property type="match status" value="1"/>
</dbReference>
<evidence type="ECO:0000259" key="15">
    <source>
        <dbReference type="PROSITE" id="PS50222"/>
    </source>
</evidence>
<dbReference type="InterPro" id="IPR002048">
    <property type="entry name" value="EF_hand_dom"/>
</dbReference>
<dbReference type="GO" id="GO:0008654">
    <property type="term" value="P:phospholipid biosynthetic process"/>
    <property type="evidence" value="ECO:0007669"/>
    <property type="project" value="UniProtKB-KW"/>
</dbReference>
<dbReference type="PROSITE" id="PS50222">
    <property type="entry name" value="EF_HAND_2"/>
    <property type="match status" value="3"/>
</dbReference>
<dbReference type="PANTHER" id="PTHR23063">
    <property type="entry name" value="PHOSPHOLIPID ACYLTRANSFERASE"/>
    <property type="match status" value="1"/>
</dbReference>
<keyword evidence="12" id="KW-1208">Phospholipid metabolism</keyword>
<keyword evidence="13" id="KW-0012">Acyltransferase</keyword>
<name>A0A6B2L2F7_9EUKA</name>
<dbReference type="PROSITE" id="PS00018">
    <property type="entry name" value="EF_HAND_1"/>
    <property type="match status" value="2"/>
</dbReference>
<keyword evidence="9" id="KW-0443">Lipid metabolism</keyword>
<keyword evidence="8 14" id="KW-1133">Transmembrane helix</keyword>
<evidence type="ECO:0000256" key="11">
    <source>
        <dbReference type="ARBA" id="ARBA00023209"/>
    </source>
</evidence>
<keyword evidence="11" id="KW-0594">Phospholipid biosynthesis</keyword>
<dbReference type="GO" id="GO:0005783">
    <property type="term" value="C:endoplasmic reticulum"/>
    <property type="evidence" value="ECO:0007669"/>
    <property type="project" value="TreeGrafter"/>
</dbReference>
<evidence type="ECO:0000256" key="3">
    <source>
        <dbReference type="ARBA" id="ARBA00008655"/>
    </source>
</evidence>
<dbReference type="EMBL" id="GIBP01002118">
    <property type="protein sequence ID" value="NDV31087.1"/>
    <property type="molecule type" value="Transcribed_RNA"/>
</dbReference>
<evidence type="ECO:0000256" key="7">
    <source>
        <dbReference type="ARBA" id="ARBA00022837"/>
    </source>
</evidence>
<dbReference type="PANTHER" id="PTHR23063:SF52">
    <property type="entry name" value="LYSOPHOSPHATIDYLCHOLINE ACYLTRANSFERASE"/>
    <property type="match status" value="1"/>
</dbReference>
<protein>
    <recommendedName>
        <fullName evidence="15">EF-hand domain-containing protein</fullName>
    </recommendedName>
</protein>
<evidence type="ECO:0000256" key="8">
    <source>
        <dbReference type="ARBA" id="ARBA00022989"/>
    </source>
</evidence>
<evidence type="ECO:0000256" key="12">
    <source>
        <dbReference type="ARBA" id="ARBA00023264"/>
    </source>
</evidence>
<dbReference type="AlphaFoldDB" id="A0A6B2L2F7"/>
<dbReference type="SUPFAM" id="SSF47473">
    <property type="entry name" value="EF-hand"/>
    <property type="match status" value="1"/>
</dbReference>
<dbReference type="CDD" id="cd00051">
    <property type="entry name" value="EFh"/>
    <property type="match status" value="1"/>
</dbReference>
<dbReference type="SMART" id="SM00054">
    <property type="entry name" value="EFh"/>
    <property type="match status" value="3"/>
</dbReference>
<comment type="pathway">
    <text evidence="2">Lipid metabolism; phospholipid metabolism.</text>
</comment>
<keyword evidence="5" id="KW-0808">Transferase</keyword>
<feature type="domain" description="EF-hand" evidence="15">
    <location>
        <begin position="404"/>
        <end position="439"/>
    </location>
</feature>
<evidence type="ECO:0000256" key="5">
    <source>
        <dbReference type="ARBA" id="ARBA00022679"/>
    </source>
</evidence>
<keyword evidence="7" id="KW-0106">Calcium</keyword>
<dbReference type="GO" id="GO:0008374">
    <property type="term" value="F:O-acyltransferase activity"/>
    <property type="evidence" value="ECO:0007669"/>
    <property type="project" value="InterPro"/>
</dbReference>
<evidence type="ECO:0000256" key="6">
    <source>
        <dbReference type="ARBA" id="ARBA00022692"/>
    </source>
</evidence>
<organism evidence="16">
    <name type="scientific">Arcella intermedia</name>
    <dbReference type="NCBI Taxonomy" id="1963864"/>
    <lineage>
        <taxon>Eukaryota</taxon>
        <taxon>Amoebozoa</taxon>
        <taxon>Tubulinea</taxon>
        <taxon>Elardia</taxon>
        <taxon>Arcellinida</taxon>
        <taxon>Sphaerothecina</taxon>
        <taxon>Arcellidae</taxon>
        <taxon>Arcella</taxon>
    </lineage>
</organism>
<sequence>MHQIDLNVMNPFLSNSIKEPLWYRIVKYSIGGCILMPVRFVISIALALAVTFLATVASIGLPAKAPNPEPLSWWRRSLLSFIPPLLRCMLFTWGFYRIRTTGKFIRGPDRAPIVVANHTSMVDAIYMASLFIPCGISRVENLSLPVFSSVLKATQSILVDRNDVSSRKDTKDQIHNRAQKAAEDSRYFPILIFPEGTTTNGKSLICFKIGAFSSGLPVQPVCLSYPNRYCDVSWTMNAPNIFFQMIKMMSQFANYMKVDFLPPYYPNEQEKSDPQLYANNVRKLMAEKLRVTTSNHTFEDVTLLIESKKLSVPMNSIGMIEVKKIEELYHLSLSDIKSLLKRFAEVDKNKSGWIEPEEFAKMLNLPLNETILDLFYMFDRDGDGKIDFKEFLVGLSLLRAETNDSTDVLRHWFNVLDVNEDGYISFDEFSSIFFSSFEYITKKDICTLFDQIPKKKKGMISFEEFYGYAKDNEIYIKMASNLLMKKKEQINS</sequence>
<dbReference type="Gene3D" id="1.10.238.10">
    <property type="entry name" value="EF-hand"/>
    <property type="match status" value="1"/>
</dbReference>
<evidence type="ECO:0000256" key="4">
    <source>
        <dbReference type="ARBA" id="ARBA00022516"/>
    </source>
</evidence>
<dbReference type="GO" id="GO:0042171">
    <property type="term" value="F:lysophosphatidic acid acyltransferase activity"/>
    <property type="evidence" value="ECO:0007669"/>
    <property type="project" value="TreeGrafter"/>
</dbReference>
<evidence type="ECO:0000313" key="16">
    <source>
        <dbReference type="EMBL" id="NDV31087.1"/>
    </source>
</evidence>
<reference evidence="16" key="1">
    <citation type="journal article" date="2020" name="J. Eukaryot. Microbiol.">
        <title>De novo Sequencing, Assembly and Annotation of the Transcriptome for the Free-Living Testate Amoeba Arcella intermedia.</title>
        <authorList>
            <person name="Ribeiro G.M."/>
            <person name="Porfirio-Sousa A.L."/>
            <person name="Maurer-Alcala X.X."/>
            <person name="Katz L.A."/>
            <person name="Lahr D.J.G."/>
        </authorList>
    </citation>
    <scope>NUCLEOTIDE SEQUENCE</scope>
</reference>
<evidence type="ECO:0000256" key="14">
    <source>
        <dbReference type="SAM" id="Phobius"/>
    </source>
</evidence>
<feature type="transmembrane region" description="Helical" evidence="14">
    <location>
        <begin position="40"/>
        <end position="61"/>
    </location>
</feature>
<dbReference type="InterPro" id="IPR002123">
    <property type="entry name" value="Plipid/glycerol_acylTrfase"/>
</dbReference>
<keyword evidence="4" id="KW-0444">Lipid biosynthesis</keyword>
<evidence type="ECO:0000256" key="10">
    <source>
        <dbReference type="ARBA" id="ARBA00023136"/>
    </source>
</evidence>
<evidence type="ECO:0000256" key="9">
    <source>
        <dbReference type="ARBA" id="ARBA00023098"/>
    </source>
</evidence>
<dbReference type="InterPro" id="IPR011992">
    <property type="entry name" value="EF-hand-dom_pair"/>
</dbReference>
<evidence type="ECO:0000256" key="13">
    <source>
        <dbReference type="ARBA" id="ARBA00023315"/>
    </source>
</evidence>
<dbReference type="InterPro" id="IPR018247">
    <property type="entry name" value="EF_Hand_1_Ca_BS"/>
</dbReference>
<comment type="subcellular location">
    <subcellularLocation>
        <location evidence="1">Membrane</location>
    </subcellularLocation>
</comment>
<dbReference type="Pfam" id="PF01553">
    <property type="entry name" value="Acyltransferase"/>
    <property type="match status" value="1"/>
</dbReference>
<dbReference type="PRINTS" id="PR00450">
    <property type="entry name" value="RECOVERIN"/>
</dbReference>
<dbReference type="SMART" id="SM00563">
    <property type="entry name" value="PlsC"/>
    <property type="match status" value="1"/>
</dbReference>
<dbReference type="SUPFAM" id="SSF69593">
    <property type="entry name" value="Glycerol-3-phosphate (1)-acyltransferase"/>
    <property type="match status" value="1"/>
</dbReference>
<feature type="transmembrane region" description="Helical" evidence="14">
    <location>
        <begin position="73"/>
        <end position="96"/>
    </location>
</feature>
<keyword evidence="6 14" id="KW-0812">Transmembrane</keyword>
<keyword evidence="10 14" id="KW-0472">Membrane</keyword>
<feature type="domain" description="EF-hand" evidence="15">
    <location>
        <begin position="440"/>
        <end position="475"/>
    </location>
</feature>
<accession>A0A6B2L2F7</accession>
<evidence type="ECO:0000256" key="2">
    <source>
        <dbReference type="ARBA" id="ARBA00005074"/>
    </source>
</evidence>